<keyword evidence="5" id="KW-0540">Nuclease</keyword>
<keyword evidence="6" id="KW-0479">Metal-binding</keyword>
<feature type="domain" description="2',5'-phosphodiesterase 12-like N-terminal" evidence="15">
    <location>
        <begin position="115"/>
        <end position="204"/>
    </location>
</feature>
<evidence type="ECO:0000256" key="11">
    <source>
        <dbReference type="ARBA" id="ARBA00023128"/>
    </source>
</evidence>
<evidence type="ECO:0000313" key="17">
    <source>
        <dbReference type="Proteomes" id="UP001152799"/>
    </source>
</evidence>
<evidence type="ECO:0000256" key="6">
    <source>
        <dbReference type="ARBA" id="ARBA00022723"/>
    </source>
</evidence>
<evidence type="ECO:0000256" key="4">
    <source>
        <dbReference type="ARBA" id="ARBA00022664"/>
    </source>
</evidence>
<dbReference type="InterPro" id="IPR005135">
    <property type="entry name" value="Endo/exonuclease/phosphatase"/>
</dbReference>
<evidence type="ECO:0000256" key="9">
    <source>
        <dbReference type="ARBA" id="ARBA00022842"/>
    </source>
</evidence>
<protein>
    <recommendedName>
        <fullName evidence="12">2',5'-phosphodiesterase 12</fullName>
    </recommendedName>
    <alternativeName>
        <fullName evidence="13">Mitochondrial deadenylase</fullName>
    </alternativeName>
</protein>
<evidence type="ECO:0000256" key="1">
    <source>
        <dbReference type="ARBA" id="ARBA00001946"/>
    </source>
</evidence>
<dbReference type="Gene3D" id="3.60.10.10">
    <property type="entry name" value="Endonuclease/exonuclease/phosphatase"/>
    <property type="match status" value="1"/>
</dbReference>
<accession>A0A9N9MR63</accession>
<evidence type="ECO:0000256" key="12">
    <source>
        <dbReference type="ARBA" id="ARBA00072755"/>
    </source>
</evidence>
<sequence length="551" mass="63104">MDKAYLRHNPDGEHFDITFELHGEGIKRKFNLTRKLSESVDSFLTRVKANVDKAVNKKKKRKSTSTDDKPLSITLLSNKIEIPKDQSCQEVFYSDNPVQLSINEQAFDVIINSPWVLTLTLPNSILANFPIYPAKFESVFTNTDNSDFLWYKSQDKIEWQKAGKGFIYQPQNTDINCYLKFVCVPRNDDSMAGPEFEAISSCVVQASPGECPFERRHAFTKNKLKGNEFRVVSYNILADLYCDSDYSRKELFPYCPPYALSIDYRKQLFLKEIIGYNADIVCLQEVDRKVFKYDLKPTLSHLGYESNFDLKGNGAVAEGLAFFYNTSRFILLGHEEIFFADQIKTNPLFEDIWGKIKRNEKLASRISDRTTTMQVNVVGSLENNEVLVVANTHLYFHPDADHIRLLHGCLAIRYLENFVKETKKRYCDKRVSLIFCGDFNSVPTCGIYKLYTTGFLPGNFPDYSSNQEESINNINMKQSFKLQSACGTPKYTNFTVIFAACLDYIFYEETNLAVSQVIPLPSEEELIENSAIPSVVFPSDHVALVSDLKWI</sequence>
<dbReference type="Proteomes" id="UP001152799">
    <property type="component" value="Chromosome 5"/>
</dbReference>
<evidence type="ECO:0000259" key="14">
    <source>
        <dbReference type="Pfam" id="PF03372"/>
    </source>
</evidence>
<keyword evidence="10" id="KW-0809">Transit peptide</keyword>
<evidence type="ECO:0000256" key="7">
    <source>
        <dbReference type="ARBA" id="ARBA00022801"/>
    </source>
</evidence>
<dbReference type="InterPro" id="IPR050410">
    <property type="entry name" value="CCR4/nocturin_mRNA_transcr"/>
</dbReference>
<keyword evidence="17" id="KW-1185">Reference proteome</keyword>
<evidence type="ECO:0000256" key="10">
    <source>
        <dbReference type="ARBA" id="ARBA00022946"/>
    </source>
</evidence>
<dbReference type="InterPro" id="IPR048821">
    <property type="entry name" value="PDE12-like_N"/>
</dbReference>
<dbReference type="Pfam" id="PF21171">
    <property type="entry name" value="PDE12-like_N"/>
    <property type="match status" value="1"/>
</dbReference>
<dbReference type="EMBL" id="OU892281">
    <property type="protein sequence ID" value="CAG9768941.1"/>
    <property type="molecule type" value="Genomic_DNA"/>
</dbReference>
<dbReference type="GO" id="GO:0000288">
    <property type="term" value="P:nuclear-transcribed mRNA catabolic process, deadenylation-dependent decay"/>
    <property type="evidence" value="ECO:0007669"/>
    <property type="project" value="TreeGrafter"/>
</dbReference>
<keyword evidence="8" id="KW-0269">Exonuclease</keyword>
<keyword evidence="3" id="KW-0597">Phosphoprotein</keyword>
<comment type="cofactor">
    <cofactor evidence="1">
        <name>Mg(2+)</name>
        <dbReference type="ChEBI" id="CHEBI:18420"/>
    </cofactor>
</comment>
<evidence type="ECO:0000259" key="15">
    <source>
        <dbReference type="Pfam" id="PF21171"/>
    </source>
</evidence>
<dbReference type="GO" id="GO:0006397">
    <property type="term" value="P:mRNA processing"/>
    <property type="evidence" value="ECO:0007669"/>
    <property type="project" value="UniProtKB-KW"/>
</dbReference>
<dbReference type="Pfam" id="PF03372">
    <property type="entry name" value="Exo_endo_phos"/>
    <property type="match status" value="1"/>
</dbReference>
<dbReference type="GO" id="GO:0004535">
    <property type="term" value="F:poly(A)-specific ribonuclease activity"/>
    <property type="evidence" value="ECO:0007669"/>
    <property type="project" value="UniProtKB-ARBA"/>
</dbReference>
<dbReference type="AlphaFoldDB" id="A0A9N9MR63"/>
<evidence type="ECO:0000256" key="5">
    <source>
        <dbReference type="ARBA" id="ARBA00022722"/>
    </source>
</evidence>
<feature type="domain" description="Endonuclease/exonuclease/phosphatase" evidence="14">
    <location>
        <begin position="233"/>
        <end position="541"/>
    </location>
</feature>
<keyword evidence="9" id="KW-0460">Magnesium</keyword>
<evidence type="ECO:0000256" key="2">
    <source>
        <dbReference type="ARBA" id="ARBA00004305"/>
    </source>
</evidence>
<reference evidence="16" key="1">
    <citation type="submission" date="2022-01" db="EMBL/GenBank/DDBJ databases">
        <authorList>
            <person name="King R."/>
        </authorList>
    </citation>
    <scope>NUCLEOTIDE SEQUENCE</scope>
</reference>
<evidence type="ECO:0000256" key="13">
    <source>
        <dbReference type="ARBA" id="ARBA00083541"/>
    </source>
</evidence>
<comment type="subcellular location">
    <subcellularLocation>
        <location evidence="2">Mitochondrion matrix</location>
    </subcellularLocation>
</comment>
<dbReference type="InterPro" id="IPR036691">
    <property type="entry name" value="Endo/exonu/phosph_ase_sf"/>
</dbReference>
<keyword evidence="4" id="KW-0507">mRNA processing</keyword>
<dbReference type="SUPFAM" id="SSF56219">
    <property type="entry name" value="DNase I-like"/>
    <property type="match status" value="1"/>
</dbReference>
<evidence type="ECO:0000313" key="16">
    <source>
        <dbReference type="EMBL" id="CAG9768941.1"/>
    </source>
</evidence>
<proteinExistence type="predicted"/>
<organism evidence="16 17">
    <name type="scientific">Ceutorhynchus assimilis</name>
    <name type="common">cabbage seed weevil</name>
    <dbReference type="NCBI Taxonomy" id="467358"/>
    <lineage>
        <taxon>Eukaryota</taxon>
        <taxon>Metazoa</taxon>
        <taxon>Ecdysozoa</taxon>
        <taxon>Arthropoda</taxon>
        <taxon>Hexapoda</taxon>
        <taxon>Insecta</taxon>
        <taxon>Pterygota</taxon>
        <taxon>Neoptera</taxon>
        <taxon>Endopterygota</taxon>
        <taxon>Coleoptera</taxon>
        <taxon>Polyphaga</taxon>
        <taxon>Cucujiformia</taxon>
        <taxon>Curculionidae</taxon>
        <taxon>Ceutorhynchinae</taxon>
        <taxon>Ceutorhynchus</taxon>
    </lineage>
</organism>
<dbReference type="PANTHER" id="PTHR12121">
    <property type="entry name" value="CARBON CATABOLITE REPRESSOR PROTEIN 4"/>
    <property type="match status" value="1"/>
</dbReference>
<gene>
    <name evidence="16" type="ORF">CEUTPL_LOCUS9459</name>
</gene>
<dbReference type="PANTHER" id="PTHR12121:SF37">
    <property type="entry name" value="2',5'-PHOSPHODIESTERASE 12"/>
    <property type="match status" value="1"/>
</dbReference>
<dbReference type="FunFam" id="3.60.10.10:FF:000018">
    <property type="entry name" value="2',5'-phosphodiesterase 12"/>
    <property type="match status" value="1"/>
</dbReference>
<keyword evidence="11" id="KW-0496">Mitochondrion</keyword>
<dbReference type="OrthoDB" id="412787at2759"/>
<evidence type="ECO:0000256" key="8">
    <source>
        <dbReference type="ARBA" id="ARBA00022839"/>
    </source>
</evidence>
<keyword evidence="7" id="KW-0378">Hydrolase</keyword>
<name>A0A9N9MR63_9CUCU</name>
<evidence type="ECO:0000256" key="3">
    <source>
        <dbReference type="ARBA" id="ARBA00022553"/>
    </source>
</evidence>
<dbReference type="GO" id="GO:0046872">
    <property type="term" value="F:metal ion binding"/>
    <property type="evidence" value="ECO:0007669"/>
    <property type="project" value="UniProtKB-KW"/>
</dbReference>
<dbReference type="GO" id="GO:0005759">
    <property type="term" value="C:mitochondrial matrix"/>
    <property type="evidence" value="ECO:0007669"/>
    <property type="project" value="UniProtKB-SubCell"/>
</dbReference>